<dbReference type="Proteomes" id="UP000604046">
    <property type="component" value="Unassembled WGS sequence"/>
</dbReference>
<dbReference type="PROSITE" id="PS51194">
    <property type="entry name" value="HELICASE_CTER"/>
    <property type="match status" value="1"/>
</dbReference>
<dbReference type="GO" id="GO:0003724">
    <property type="term" value="F:RNA helicase activity"/>
    <property type="evidence" value="ECO:0007669"/>
    <property type="project" value="TreeGrafter"/>
</dbReference>
<evidence type="ECO:0000256" key="4">
    <source>
        <dbReference type="ARBA" id="ARBA00022840"/>
    </source>
</evidence>
<dbReference type="EMBL" id="CAJNDS010001924">
    <property type="protein sequence ID" value="CAE7289517.1"/>
    <property type="molecule type" value="Genomic_DNA"/>
</dbReference>
<keyword evidence="4" id="KW-0067">ATP-binding</keyword>
<sequence length="524" mass="56978">MAALLRRGAHLVVATVSQLRDLADADGMNATKVRTIVLDDAQALKSRPRSKELQGLLRALSTSQPQTVVCTDASPQWVEEELGDHLRDPLLVNSLGNRPALPLSTRHLVCEVPGSTTRRARLLAHMLDQDLTGSGAAAAAEDKSSADEGKPAGKVIIFVISKAEASLLSGHAMLRQRLLCLHEGLAPAEQQEILALFRTLPSQILITTDAAVKDVELPAVPLVVHVSAAPNLEIYLNRIGRLTAAPSKRRSRRTGPAISLVLLPGHQGAKLRELERDLGRRFEVLPSPPEAALRRSAVAAVAKELKMAMKQYDSGAFLADAEQQLEVHGPRLLAAALVLLERRRRGEEWRSPFSGRPRFAPLLLIDPHLERLASRQAAASALRRVLRRAAEGVDKEAIDVQIGRIELTKKGWLVDVPRALVPSVLEDKLLRDRGVQVQPVSELPDIIDDGRFAVTARRTRRSAGIASGYHIQGGSSIHAYGTGMLSPVFCLLHIADCAAKLQGYVPVYKSPECIGPHCFWILSL</sequence>
<reference evidence="6" key="1">
    <citation type="submission" date="2021-02" db="EMBL/GenBank/DDBJ databases">
        <authorList>
            <person name="Dougan E. K."/>
            <person name="Rhodes N."/>
            <person name="Thang M."/>
            <person name="Chan C."/>
        </authorList>
    </citation>
    <scope>NUCLEOTIDE SEQUENCE</scope>
</reference>
<dbReference type="PANTHER" id="PTHR47959">
    <property type="entry name" value="ATP-DEPENDENT RNA HELICASE RHLE-RELATED"/>
    <property type="match status" value="1"/>
</dbReference>
<dbReference type="InterPro" id="IPR050079">
    <property type="entry name" value="DEAD_box_RNA_helicase"/>
</dbReference>
<keyword evidence="2" id="KW-0378">Hydrolase</keyword>
<dbReference type="SMART" id="SM00490">
    <property type="entry name" value="HELICc"/>
    <property type="match status" value="1"/>
</dbReference>
<accession>A0A812N5W5</accession>
<gene>
    <name evidence="6" type="ORF">SNAT2548_LOCUS15284</name>
</gene>
<evidence type="ECO:0000256" key="2">
    <source>
        <dbReference type="ARBA" id="ARBA00022801"/>
    </source>
</evidence>
<keyword evidence="3" id="KW-0347">Helicase</keyword>
<dbReference type="Gene3D" id="3.40.50.300">
    <property type="entry name" value="P-loop containing nucleotide triphosphate hydrolases"/>
    <property type="match status" value="2"/>
</dbReference>
<dbReference type="PANTHER" id="PTHR47959:SF1">
    <property type="entry name" value="ATP-DEPENDENT RNA HELICASE DBPA"/>
    <property type="match status" value="1"/>
</dbReference>
<dbReference type="GO" id="GO:0005524">
    <property type="term" value="F:ATP binding"/>
    <property type="evidence" value="ECO:0007669"/>
    <property type="project" value="UniProtKB-KW"/>
</dbReference>
<dbReference type="GO" id="GO:0005829">
    <property type="term" value="C:cytosol"/>
    <property type="evidence" value="ECO:0007669"/>
    <property type="project" value="TreeGrafter"/>
</dbReference>
<dbReference type="InterPro" id="IPR027417">
    <property type="entry name" value="P-loop_NTPase"/>
</dbReference>
<evidence type="ECO:0000256" key="1">
    <source>
        <dbReference type="ARBA" id="ARBA00022741"/>
    </source>
</evidence>
<evidence type="ECO:0000256" key="3">
    <source>
        <dbReference type="ARBA" id="ARBA00022806"/>
    </source>
</evidence>
<evidence type="ECO:0000259" key="5">
    <source>
        <dbReference type="PROSITE" id="PS51194"/>
    </source>
</evidence>
<evidence type="ECO:0000313" key="6">
    <source>
        <dbReference type="EMBL" id="CAE7289517.1"/>
    </source>
</evidence>
<organism evidence="6 7">
    <name type="scientific">Symbiodinium natans</name>
    <dbReference type="NCBI Taxonomy" id="878477"/>
    <lineage>
        <taxon>Eukaryota</taxon>
        <taxon>Sar</taxon>
        <taxon>Alveolata</taxon>
        <taxon>Dinophyceae</taxon>
        <taxon>Suessiales</taxon>
        <taxon>Symbiodiniaceae</taxon>
        <taxon>Symbiodinium</taxon>
    </lineage>
</organism>
<dbReference type="Pfam" id="PF00271">
    <property type="entry name" value="Helicase_C"/>
    <property type="match status" value="1"/>
</dbReference>
<comment type="caution">
    <text evidence="6">The sequence shown here is derived from an EMBL/GenBank/DDBJ whole genome shotgun (WGS) entry which is preliminary data.</text>
</comment>
<name>A0A812N5W5_9DINO</name>
<protein>
    <recommendedName>
        <fullName evidence="5">Helicase C-terminal domain-containing protein</fullName>
    </recommendedName>
</protein>
<dbReference type="SUPFAM" id="SSF52540">
    <property type="entry name" value="P-loop containing nucleoside triphosphate hydrolases"/>
    <property type="match status" value="1"/>
</dbReference>
<feature type="domain" description="Helicase C-terminal" evidence="5">
    <location>
        <begin position="139"/>
        <end position="293"/>
    </location>
</feature>
<keyword evidence="7" id="KW-1185">Reference proteome</keyword>
<dbReference type="OrthoDB" id="433412at2759"/>
<evidence type="ECO:0000313" key="7">
    <source>
        <dbReference type="Proteomes" id="UP000604046"/>
    </source>
</evidence>
<keyword evidence="1" id="KW-0547">Nucleotide-binding</keyword>
<proteinExistence type="predicted"/>
<dbReference type="InterPro" id="IPR001650">
    <property type="entry name" value="Helicase_C-like"/>
</dbReference>
<dbReference type="GO" id="GO:0016787">
    <property type="term" value="F:hydrolase activity"/>
    <property type="evidence" value="ECO:0007669"/>
    <property type="project" value="UniProtKB-KW"/>
</dbReference>
<dbReference type="AlphaFoldDB" id="A0A812N5W5"/>